<evidence type="ECO:0000313" key="1">
    <source>
        <dbReference type="EMBL" id="KAK3200256.1"/>
    </source>
</evidence>
<name>A0AAE0A5B9_9ROSI</name>
<organism evidence="1 2">
    <name type="scientific">Dipteronia sinensis</name>
    <dbReference type="NCBI Taxonomy" id="43782"/>
    <lineage>
        <taxon>Eukaryota</taxon>
        <taxon>Viridiplantae</taxon>
        <taxon>Streptophyta</taxon>
        <taxon>Embryophyta</taxon>
        <taxon>Tracheophyta</taxon>
        <taxon>Spermatophyta</taxon>
        <taxon>Magnoliopsida</taxon>
        <taxon>eudicotyledons</taxon>
        <taxon>Gunneridae</taxon>
        <taxon>Pentapetalae</taxon>
        <taxon>rosids</taxon>
        <taxon>malvids</taxon>
        <taxon>Sapindales</taxon>
        <taxon>Sapindaceae</taxon>
        <taxon>Hippocastanoideae</taxon>
        <taxon>Acereae</taxon>
        <taxon>Dipteronia</taxon>
    </lineage>
</organism>
<evidence type="ECO:0000313" key="2">
    <source>
        <dbReference type="Proteomes" id="UP001281410"/>
    </source>
</evidence>
<comment type="caution">
    <text evidence="1">The sequence shown here is derived from an EMBL/GenBank/DDBJ whole genome shotgun (WGS) entry which is preliminary data.</text>
</comment>
<dbReference type="AlphaFoldDB" id="A0AAE0A5B9"/>
<gene>
    <name evidence="1" type="ORF">Dsin_023671</name>
</gene>
<proteinExistence type="predicted"/>
<keyword evidence="2" id="KW-1185">Reference proteome</keyword>
<reference evidence="1" key="1">
    <citation type="journal article" date="2023" name="Plant J.">
        <title>Genome sequences and population genomics provide insights into the demographic history, inbreeding, and mutation load of two 'living fossil' tree species of Dipteronia.</title>
        <authorList>
            <person name="Feng Y."/>
            <person name="Comes H.P."/>
            <person name="Chen J."/>
            <person name="Zhu S."/>
            <person name="Lu R."/>
            <person name="Zhang X."/>
            <person name="Li P."/>
            <person name="Qiu J."/>
            <person name="Olsen K.M."/>
            <person name="Qiu Y."/>
        </authorList>
    </citation>
    <scope>NUCLEOTIDE SEQUENCE</scope>
    <source>
        <strain evidence="1">NBL</strain>
    </source>
</reference>
<dbReference type="EMBL" id="JANJYJ010000007">
    <property type="protein sequence ID" value="KAK3200256.1"/>
    <property type="molecule type" value="Genomic_DNA"/>
</dbReference>
<dbReference type="Proteomes" id="UP001281410">
    <property type="component" value="Unassembled WGS sequence"/>
</dbReference>
<sequence length="113" mass="12656">MMTRSIPWTAFSCPEGMLQDCLLIETDASLTGWGKENEYGHKSTEMTLQSTEKIYIANTKACKATTIKQFPSPTLRNGDPMHAPIWVSRPHLPIASLRSPYPISESPVVLRHL</sequence>
<accession>A0AAE0A5B9</accession>
<protein>
    <submittedName>
        <fullName evidence="1">Uncharacterized protein</fullName>
    </submittedName>
</protein>